<evidence type="ECO:0000313" key="2">
    <source>
        <dbReference type="EMBL" id="BAL56776.1"/>
    </source>
</evidence>
<dbReference type="EMBL" id="AP011758">
    <property type="protein sequence ID" value="BAL56776.1"/>
    <property type="molecule type" value="Genomic_DNA"/>
</dbReference>
<feature type="compositionally biased region" description="Low complexity" evidence="1">
    <location>
        <begin position="150"/>
        <end position="162"/>
    </location>
</feature>
<name>H5SKU0_9ZZZZ</name>
<dbReference type="PRINTS" id="PR00929">
    <property type="entry name" value="ATHOOK"/>
</dbReference>
<dbReference type="GO" id="GO:0003677">
    <property type="term" value="F:DNA binding"/>
    <property type="evidence" value="ECO:0007669"/>
    <property type="project" value="InterPro"/>
</dbReference>
<dbReference type="Pfam" id="PF02178">
    <property type="entry name" value="AT_hook"/>
    <property type="match status" value="4"/>
</dbReference>
<evidence type="ECO:0000256" key="1">
    <source>
        <dbReference type="SAM" id="MobiDB-lite"/>
    </source>
</evidence>
<dbReference type="InterPro" id="IPR017956">
    <property type="entry name" value="AT_hook_DNA-bd_motif"/>
</dbReference>
<proteinExistence type="predicted"/>
<organism evidence="2">
    <name type="scientific">uncultured prokaryote</name>
    <dbReference type="NCBI Taxonomy" id="198431"/>
    <lineage>
        <taxon>unclassified sequences</taxon>
        <taxon>environmental samples</taxon>
    </lineage>
</organism>
<feature type="region of interest" description="Disordered" evidence="1">
    <location>
        <begin position="117"/>
        <end position="229"/>
    </location>
</feature>
<accession>H5SKU0</accession>
<reference evidence="2" key="1">
    <citation type="journal article" date="2005" name="Environ. Microbiol.">
        <title>Genetic and functional properties of uncultivated thermophilic crenarchaeotes from a subsurface gold mine as revealed by analysis of genome fragments.</title>
        <authorList>
            <person name="Nunoura T."/>
            <person name="Hirayama H."/>
            <person name="Takami H."/>
            <person name="Oida H."/>
            <person name="Nishi S."/>
            <person name="Shimamura S."/>
            <person name="Suzuki Y."/>
            <person name="Inagaki F."/>
            <person name="Takai K."/>
            <person name="Nealson K.H."/>
            <person name="Horikoshi K."/>
        </authorList>
    </citation>
    <scope>NUCLEOTIDE SEQUENCE</scope>
</reference>
<dbReference type="AlphaFoldDB" id="H5SKU0"/>
<reference evidence="2" key="2">
    <citation type="journal article" date="2012" name="PLoS ONE">
        <title>A Deeply Branching Thermophilic Bacterium with an Ancient Acetyl-CoA Pathway Dominates a Subsurface Ecosystem.</title>
        <authorList>
            <person name="Takami H."/>
            <person name="Noguchi H."/>
            <person name="Takaki Y."/>
            <person name="Uchiyama I."/>
            <person name="Toyoda A."/>
            <person name="Nishi S."/>
            <person name="Chee G.-J."/>
            <person name="Arai W."/>
            <person name="Nunoura T."/>
            <person name="Itoh T."/>
            <person name="Hattori M."/>
            <person name="Takai K."/>
        </authorList>
    </citation>
    <scope>NUCLEOTIDE SEQUENCE</scope>
</reference>
<sequence length="229" mass="24689">MPFIQFIPGGGNQKIQATLTAKGLLALSADAVKAFGLEGATHVLLFFDPDRRALGLRAARPEDSGALKITQRKRVASLSVRALLEQYRLVVPGKLIMEPQFDEKENLVIIPLLGVRMRPGRRPSTPKPKVVRRPARTAAAAPARRRGRPPKAVANVAEAAPARRGRPRKPEPAAPSPTPKRRGRPPKQAASEAPAATAKRRGRPPKAAATASEKAPKRRGRPRKSESPA</sequence>
<gene>
    <name evidence="2" type="ORF">HGMM_F42G09C02</name>
</gene>
<dbReference type="SMART" id="SM00384">
    <property type="entry name" value="AT_hook"/>
    <property type="match status" value="4"/>
</dbReference>
<protein>
    <submittedName>
        <fullName evidence="2">Uncharacterized protein</fullName>
    </submittedName>
</protein>